<evidence type="ECO:0000259" key="2">
    <source>
        <dbReference type="Pfam" id="PF19815"/>
    </source>
</evidence>
<organism evidence="3 4">
    <name type="scientific">Nitrospira japonica</name>
    <dbReference type="NCBI Taxonomy" id="1325564"/>
    <lineage>
        <taxon>Bacteria</taxon>
        <taxon>Pseudomonadati</taxon>
        <taxon>Nitrospirota</taxon>
        <taxon>Nitrospiria</taxon>
        <taxon>Nitrospirales</taxon>
        <taxon>Nitrospiraceae</taxon>
        <taxon>Nitrospira</taxon>
    </lineage>
</organism>
<dbReference type="KEGG" id="nja:NSJP_4046"/>
<feature type="signal peptide" evidence="1">
    <location>
        <begin position="1"/>
        <end position="21"/>
    </location>
</feature>
<dbReference type="InterPro" id="IPR017853">
    <property type="entry name" value="GH"/>
</dbReference>
<dbReference type="RefSeq" id="WP_231989436.1">
    <property type="nucleotide sequence ID" value="NZ_LT828648.1"/>
</dbReference>
<proteinExistence type="predicted"/>
<dbReference type="PROSITE" id="PS51257">
    <property type="entry name" value="PROKAR_LIPOPROTEIN"/>
    <property type="match status" value="1"/>
</dbReference>
<feature type="chain" id="PRO_5013139605" description="DUF6298 domain-containing protein" evidence="1">
    <location>
        <begin position="22"/>
        <end position="502"/>
    </location>
</feature>
<evidence type="ECO:0000256" key="1">
    <source>
        <dbReference type="SAM" id="SignalP"/>
    </source>
</evidence>
<evidence type="ECO:0000313" key="4">
    <source>
        <dbReference type="Proteomes" id="UP000192042"/>
    </source>
</evidence>
<reference evidence="3 4" key="1">
    <citation type="submission" date="2017-03" db="EMBL/GenBank/DDBJ databases">
        <authorList>
            <person name="Afonso C.L."/>
            <person name="Miller P.J."/>
            <person name="Scott M.A."/>
            <person name="Spackman E."/>
            <person name="Goraichik I."/>
            <person name="Dimitrov K.M."/>
            <person name="Suarez D.L."/>
            <person name="Swayne D.E."/>
        </authorList>
    </citation>
    <scope>NUCLEOTIDE SEQUENCE [LARGE SCALE GENOMIC DNA]</scope>
    <source>
        <strain evidence="3">Genome sequencing of Nitrospira japonica strain NJ11</strain>
    </source>
</reference>
<name>A0A1W1IBR8_9BACT</name>
<feature type="domain" description="DUF6298" evidence="2">
    <location>
        <begin position="122"/>
        <end position="288"/>
    </location>
</feature>
<dbReference type="InterPro" id="IPR046265">
    <property type="entry name" value="DUF6298"/>
</dbReference>
<dbReference type="Pfam" id="PF19815">
    <property type="entry name" value="DUF6298"/>
    <property type="match status" value="1"/>
</dbReference>
<dbReference type="Gene3D" id="3.20.20.80">
    <property type="entry name" value="Glycosidases"/>
    <property type="match status" value="1"/>
</dbReference>
<protein>
    <recommendedName>
        <fullName evidence="2">DUF6298 domain-containing protein</fullName>
    </recommendedName>
</protein>
<dbReference type="EMBL" id="LT828648">
    <property type="protein sequence ID" value="SLM50213.1"/>
    <property type="molecule type" value="Genomic_DNA"/>
</dbReference>
<dbReference type="STRING" id="1325564.NSJP_4046"/>
<gene>
    <name evidence="3" type="ORF">NSJP_4046</name>
</gene>
<accession>A0A1W1IBR8</accession>
<dbReference type="Proteomes" id="UP000192042">
    <property type="component" value="Chromosome I"/>
</dbReference>
<keyword evidence="1" id="KW-0732">Signal</keyword>
<keyword evidence="4" id="KW-1185">Reference proteome</keyword>
<sequence>MKITSRLIPSVLCAAVSWVGAAGCTSVPADHGNPTIMGPLRLLKSNPRYFIDPAGHPVYLTGSHHWFSFQDGGKSDPPPLFDYSEYLSFMERHNHNFIRLWVKEQARWFPSADLHSDYYLSPMPYNRIGPGMARDGKPKFDLDQFNPAYFDRLRDRVVAAGARGIYVSIMLFNGWGVMPFEDLGLPGNPWLGHPFHRDNNVNGVDGDINGNDQGDEVHTLGSDPRQVTRLKRQEAYVSKVIDTVNDLDNVLYEVGNEIVEASTEWQYHIVRYVKAYEAVKPKQHPVGMTFQGMQGGAAPHNYSLWDSPADWISPGTREAPGDPLTMSYREDPPVASHAKVIITDTDHLWGVGGDRVWVWKSFMRGLNPIYMDPYGRQDQPKADESARRAMGDTLIFAGQINLALMEPRPEVSSTTYCLAQQNREYLIYVPPPSEASSTTQSSRTITVDLPAREFHMNWFNPETGERMSGNLVARVGGNLFTVPYPGDAVLHLVSIEDRAGNK</sequence>
<dbReference type="SUPFAM" id="SSF51445">
    <property type="entry name" value="(Trans)glycosidases"/>
    <property type="match status" value="1"/>
</dbReference>
<dbReference type="AlphaFoldDB" id="A0A1W1IBR8"/>
<evidence type="ECO:0000313" key="3">
    <source>
        <dbReference type="EMBL" id="SLM50213.1"/>
    </source>
</evidence>